<protein>
    <submittedName>
        <fullName evidence="1">Uncharacterized protein</fullName>
    </submittedName>
</protein>
<keyword evidence="2" id="KW-1185">Reference proteome</keyword>
<evidence type="ECO:0000313" key="2">
    <source>
        <dbReference type="Proteomes" id="UP001166286"/>
    </source>
</evidence>
<comment type="caution">
    <text evidence="1">The sequence shown here is derived from an EMBL/GenBank/DDBJ whole genome shotgun (WGS) entry which is preliminary data.</text>
</comment>
<accession>A0AA39V663</accession>
<dbReference type="EMBL" id="JAFEKC020000007">
    <property type="protein sequence ID" value="KAK0513614.1"/>
    <property type="molecule type" value="Genomic_DNA"/>
</dbReference>
<dbReference type="Proteomes" id="UP001166286">
    <property type="component" value="Unassembled WGS sequence"/>
</dbReference>
<name>A0AA39V663_9LECA</name>
<proteinExistence type="predicted"/>
<reference evidence="1" key="1">
    <citation type="submission" date="2023-03" db="EMBL/GenBank/DDBJ databases">
        <title>Complete genome of Cladonia borealis.</title>
        <authorList>
            <person name="Park H."/>
        </authorList>
    </citation>
    <scope>NUCLEOTIDE SEQUENCE</scope>
    <source>
        <strain evidence="1">ANT050790</strain>
    </source>
</reference>
<dbReference type="AlphaFoldDB" id="A0AA39V663"/>
<gene>
    <name evidence="1" type="ORF">JMJ35_003978</name>
</gene>
<organism evidence="1 2">
    <name type="scientific">Cladonia borealis</name>
    <dbReference type="NCBI Taxonomy" id="184061"/>
    <lineage>
        <taxon>Eukaryota</taxon>
        <taxon>Fungi</taxon>
        <taxon>Dikarya</taxon>
        <taxon>Ascomycota</taxon>
        <taxon>Pezizomycotina</taxon>
        <taxon>Lecanoromycetes</taxon>
        <taxon>OSLEUM clade</taxon>
        <taxon>Lecanoromycetidae</taxon>
        <taxon>Lecanorales</taxon>
        <taxon>Lecanorineae</taxon>
        <taxon>Cladoniaceae</taxon>
        <taxon>Cladonia</taxon>
    </lineage>
</organism>
<sequence length="722" mass="81554">MSTSKIDAGYPGIRLANMPTSCTQANECICYLDRLRAILLKFSVTATPLHYSPPSLWTNVEQWSYQTERLVNAIREKDALRGVCSDFDSSSIVFQVLTLGFRETINCLEASLKETAKTPNQRLTEELSERVVLHLAATDMMSLYLERGRSRHMPNARMEIKKWDDIWIEQRARLEARLKTAFGCSSFDLTFEGSIAGDDKSVDPLNHRGNLLEATRSAKHPLLTILHLEMGEIASGASHDACPDVLMRIAIYSIAKLRESLENPHPEDMDNTKTTRWSVAIHKVAWVVHLLANCSQSKTSDVGFRHVVRLILEKLTQLFDSYSKDHFSSTVSELLDYGEFTIKDPLRRPGASAQDQEALYDQYPPMIYPMLSQSSSQSPDSINISPATEDMATLSHGIHVSDQTHPGEKETKIGHSLLRAVEIATGRIIEEQYWVSTRVRTSQEPGFEGKLRIRSSREHLSVDTVVDPAVDEMVPGYAYQSNPRAFWFRKADRDVGFYFSVASGELINLVNFQSLFMNEHLTHFPLIESITLVQSKGSQEMKYDRPTAQMWIARSEPTEVNPEPITKCFQTPVSKHNTSSGHPPKFTLSTDKNASKVLLFCGTSVFAIIVSDQLRSTEESDTIILHSNAEKGGSIHLYELQGGRENFAGLRMNRHALEPGSQSAPCKRAYARVQMTFPNAEAREEFSKTLRLCLEQWFRTMSRVREMQRSPIIEPKSIFCFS</sequence>
<evidence type="ECO:0000313" key="1">
    <source>
        <dbReference type="EMBL" id="KAK0513614.1"/>
    </source>
</evidence>